<evidence type="ECO:0000313" key="2">
    <source>
        <dbReference type="Proteomes" id="UP000054359"/>
    </source>
</evidence>
<proteinExistence type="predicted"/>
<evidence type="ECO:0000313" key="1">
    <source>
        <dbReference type="EMBL" id="KFM71466.1"/>
    </source>
</evidence>
<organism evidence="1 2">
    <name type="scientific">Stegodyphus mimosarum</name>
    <name type="common">African social velvet spider</name>
    <dbReference type="NCBI Taxonomy" id="407821"/>
    <lineage>
        <taxon>Eukaryota</taxon>
        <taxon>Metazoa</taxon>
        <taxon>Ecdysozoa</taxon>
        <taxon>Arthropoda</taxon>
        <taxon>Chelicerata</taxon>
        <taxon>Arachnida</taxon>
        <taxon>Araneae</taxon>
        <taxon>Araneomorphae</taxon>
        <taxon>Entelegynae</taxon>
        <taxon>Eresoidea</taxon>
        <taxon>Eresidae</taxon>
        <taxon>Stegodyphus</taxon>
    </lineage>
</organism>
<keyword evidence="2" id="KW-1185">Reference proteome</keyword>
<accession>A0A087U277</accession>
<dbReference type="AlphaFoldDB" id="A0A087U277"/>
<reference evidence="1 2" key="1">
    <citation type="submission" date="2013-11" db="EMBL/GenBank/DDBJ databases">
        <title>Genome sequencing of Stegodyphus mimosarum.</title>
        <authorList>
            <person name="Bechsgaard J."/>
        </authorList>
    </citation>
    <scope>NUCLEOTIDE SEQUENCE [LARGE SCALE GENOMIC DNA]</scope>
</reference>
<feature type="non-terminal residue" evidence="1">
    <location>
        <position position="50"/>
    </location>
</feature>
<sequence length="50" mass="5977">MITLIFGFKRLISLKRQLYFSRITLTLSSELLVPTCTKIKWYRLSKKDIL</sequence>
<name>A0A087U277_STEMI</name>
<protein>
    <submittedName>
        <fullName evidence="1">Uncharacterized protein</fullName>
    </submittedName>
</protein>
<dbReference type="EMBL" id="KK117802">
    <property type="protein sequence ID" value="KFM71466.1"/>
    <property type="molecule type" value="Genomic_DNA"/>
</dbReference>
<gene>
    <name evidence="1" type="ORF">X975_01187</name>
</gene>
<dbReference type="Proteomes" id="UP000054359">
    <property type="component" value="Unassembled WGS sequence"/>
</dbReference>